<dbReference type="InterPro" id="IPR050570">
    <property type="entry name" value="Cell_wall_metabolism_enzyme"/>
</dbReference>
<dbReference type="Pfam" id="PF01551">
    <property type="entry name" value="Peptidase_M23"/>
    <property type="match status" value="1"/>
</dbReference>
<accession>A0A162TS27</accession>
<organism evidence="3 4">
    <name type="scientific">Clostridium magnum DSM 2767</name>
    <dbReference type="NCBI Taxonomy" id="1121326"/>
    <lineage>
        <taxon>Bacteria</taxon>
        <taxon>Bacillati</taxon>
        <taxon>Bacillota</taxon>
        <taxon>Clostridia</taxon>
        <taxon>Eubacteriales</taxon>
        <taxon>Clostridiaceae</taxon>
        <taxon>Clostridium</taxon>
    </lineage>
</organism>
<dbReference type="SUPFAM" id="SSF51261">
    <property type="entry name" value="Duplicated hybrid motif"/>
    <property type="match status" value="1"/>
</dbReference>
<evidence type="ECO:0000313" key="4">
    <source>
        <dbReference type="Proteomes" id="UP000076603"/>
    </source>
</evidence>
<dbReference type="PANTHER" id="PTHR21666:SF270">
    <property type="entry name" value="MUREIN HYDROLASE ACTIVATOR ENVC"/>
    <property type="match status" value="1"/>
</dbReference>
<sequence length="139" mass="14763">MGGKSVKTQNFSSSHSGIDISSSSKSPSILAVGDGTVVNVYNNCNHKDNLKDNCNKGTGFGAYGNVIVIKHNDNTYSMYAHLLKDSIKVSVGQTVKKGDIIATMGKSGASKGIHLHFEIRTIANKPSSAVNPSLYLPKH</sequence>
<dbReference type="Gene3D" id="2.70.70.10">
    <property type="entry name" value="Glucose Permease (Domain IIA)"/>
    <property type="match status" value="1"/>
</dbReference>
<evidence type="ECO:0000259" key="2">
    <source>
        <dbReference type="Pfam" id="PF01551"/>
    </source>
</evidence>
<dbReference type="CDD" id="cd12797">
    <property type="entry name" value="M23_peptidase"/>
    <property type="match status" value="1"/>
</dbReference>
<dbReference type="PATRIC" id="fig|1121326.3.peg.2812"/>
<dbReference type="OrthoDB" id="9809488at2"/>
<dbReference type="RefSeq" id="WP_066622887.1">
    <property type="nucleotide sequence ID" value="NZ_LWAE01000002.1"/>
</dbReference>
<dbReference type="PANTHER" id="PTHR21666">
    <property type="entry name" value="PEPTIDASE-RELATED"/>
    <property type="match status" value="1"/>
</dbReference>
<evidence type="ECO:0000313" key="3">
    <source>
        <dbReference type="EMBL" id="KZL92984.1"/>
    </source>
</evidence>
<keyword evidence="4" id="KW-1185">Reference proteome</keyword>
<comment type="caution">
    <text evidence="3">The sequence shown here is derived from an EMBL/GenBank/DDBJ whole genome shotgun (WGS) entry which is preliminary data.</text>
</comment>
<feature type="region of interest" description="Disordered" evidence="1">
    <location>
        <begin position="1"/>
        <end position="26"/>
    </location>
</feature>
<dbReference type="STRING" id="1121326.CLMAG_27980"/>
<dbReference type="Proteomes" id="UP000076603">
    <property type="component" value="Unassembled WGS sequence"/>
</dbReference>
<proteinExistence type="predicted"/>
<feature type="compositionally biased region" description="Polar residues" evidence="1">
    <location>
        <begin position="1"/>
        <end position="11"/>
    </location>
</feature>
<dbReference type="InterPro" id="IPR011055">
    <property type="entry name" value="Dup_hybrid_motif"/>
</dbReference>
<dbReference type="AlphaFoldDB" id="A0A162TS27"/>
<gene>
    <name evidence="3" type="primary">nlpD</name>
    <name evidence="3" type="ORF">CLMAG_27980</name>
</gene>
<dbReference type="GO" id="GO:0004222">
    <property type="term" value="F:metalloendopeptidase activity"/>
    <property type="evidence" value="ECO:0007669"/>
    <property type="project" value="TreeGrafter"/>
</dbReference>
<feature type="compositionally biased region" description="Low complexity" evidence="1">
    <location>
        <begin position="12"/>
        <end position="26"/>
    </location>
</feature>
<reference evidence="3 4" key="1">
    <citation type="submission" date="2016-04" db="EMBL/GenBank/DDBJ databases">
        <title>Genome sequence of Clostridium magnum DSM 2767.</title>
        <authorList>
            <person name="Poehlein A."/>
            <person name="Uhlig R."/>
            <person name="Fischer R."/>
            <person name="Bahl H."/>
            <person name="Daniel R."/>
        </authorList>
    </citation>
    <scope>NUCLEOTIDE SEQUENCE [LARGE SCALE GENOMIC DNA]</scope>
    <source>
        <strain evidence="3 4">DSM 2767</strain>
    </source>
</reference>
<name>A0A162TS27_9CLOT</name>
<dbReference type="InterPro" id="IPR016047">
    <property type="entry name" value="M23ase_b-sheet_dom"/>
</dbReference>
<protein>
    <submittedName>
        <fullName evidence="3">Murein hydrolase activator NlpD</fullName>
    </submittedName>
</protein>
<keyword evidence="3" id="KW-0378">Hydrolase</keyword>
<dbReference type="EMBL" id="LWAE01000002">
    <property type="protein sequence ID" value="KZL92984.1"/>
    <property type="molecule type" value="Genomic_DNA"/>
</dbReference>
<evidence type="ECO:0000256" key="1">
    <source>
        <dbReference type="SAM" id="MobiDB-lite"/>
    </source>
</evidence>
<feature type="domain" description="M23ase beta-sheet core" evidence="2">
    <location>
        <begin position="14"/>
        <end position="124"/>
    </location>
</feature>